<dbReference type="Proteomes" id="UP000242450">
    <property type="component" value="Chromosome 5"/>
</dbReference>
<evidence type="ECO:0000313" key="2">
    <source>
        <dbReference type="EMBL" id="OWK15529.1"/>
    </source>
</evidence>
<name>A0A212DBB8_CEREH</name>
<proteinExistence type="predicted"/>
<dbReference type="AlphaFoldDB" id="A0A212DBB8"/>
<comment type="caution">
    <text evidence="2">The sequence shown here is derived from an EMBL/GenBank/DDBJ whole genome shotgun (WGS) entry which is preliminary data.</text>
</comment>
<gene>
    <name evidence="2" type="ORF">Celaphus_00000516</name>
</gene>
<evidence type="ECO:0000313" key="3">
    <source>
        <dbReference type="Proteomes" id="UP000242450"/>
    </source>
</evidence>
<organism evidence="2 3">
    <name type="scientific">Cervus elaphus hippelaphus</name>
    <name type="common">European red deer</name>
    <dbReference type="NCBI Taxonomy" id="46360"/>
    <lineage>
        <taxon>Eukaryota</taxon>
        <taxon>Metazoa</taxon>
        <taxon>Chordata</taxon>
        <taxon>Craniata</taxon>
        <taxon>Vertebrata</taxon>
        <taxon>Euteleostomi</taxon>
        <taxon>Mammalia</taxon>
        <taxon>Eutheria</taxon>
        <taxon>Laurasiatheria</taxon>
        <taxon>Artiodactyla</taxon>
        <taxon>Ruminantia</taxon>
        <taxon>Pecora</taxon>
        <taxon>Cervidae</taxon>
        <taxon>Cervinae</taxon>
        <taxon>Cervus</taxon>
    </lineage>
</organism>
<dbReference type="EMBL" id="MKHE01000005">
    <property type="protein sequence ID" value="OWK15529.1"/>
    <property type="molecule type" value="Genomic_DNA"/>
</dbReference>
<feature type="region of interest" description="Disordered" evidence="1">
    <location>
        <begin position="1"/>
        <end position="25"/>
    </location>
</feature>
<evidence type="ECO:0000256" key="1">
    <source>
        <dbReference type="SAM" id="MobiDB-lite"/>
    </source>
</evidence>
<reference evidence="2 3" key="1">
    <citation type="journal article" date="2018" name="Mol. Genet. Genomics">
        <title>The red deer Cervus elaphus genome CerEla1.0: sequencing, annotating, genes, and chromosomes.</title>
        <authorList>
            <person name="Bana N.A."/>
            <person name="Nyiri A."/>
            <person name="Nagy J."/>
            <person name="Frank K."/>
            <person name="Nagy T."/>
            <person name="Steger V."/>
            <person name="Schiller M."/>
            <person name="Lakatos P."/>
            <person name="Sugar L."/>
            <person name="Horn P."/>
            <person name="Barta E."/>
            <person name="Orosz L."/>
        </authorList>
    </citation>
    <scope>NUCLEOTIDE SEQUENCE [LARGE SCALE GENOMIC DNA]</scope>
    <source>
        <strain evidence="2">Hungarian</strain>
    </source>
</reference>
<keyword evidence="3" id="KW-1185">Reference proteome</keyword>
<sequence length="74" mass="8273">MRVLQNDLAPYNLTEETTSGGSGDDFDQGVTAVVFLGMFSEHRLGVIHPTALTHCTSGYVPRHFHWQIGSKRWV</sequence>
<dbReference type="OrthoDB" id="1666796at2759"/>
<protein>
    <submittedName>
        <fullName evidence="2">Uncharacterized protein</fullName>
    </submittedName>
</protein>
<accession>A0A212DBB8</accession>